<protein>
    <recommendedName>
        <fullName evidence="3">Transposase</fullName>
    </recommendedName>
</protein>
<dbReference type="EMBL" id="JBFQGM010000018">
    <property type="protein sequence ID" value="MFL9465720.1"/>
    <property type="molecule type" value="Genomic_DNA"/>
</dbReference>
<comment type="caution">
    <text evidence="1">The sequence shown here is derived from an EMBL/GenBank/DDBJ whole genome shotgun (WGS) entry which is preliminary data.</text>
</comment>
<organism evidence="1 2">
    <name type="scientific">Scytonema tolypothrichoides VB-61278_2</name>
    <dbReference type="NCBI Taxonomy" id="3232314"/>
    <lineage>
        <taxon>Bacteria</taxon>
        <taxon>Bacillati</taxon>
        <taxon>Cyanobacteriota</taxon>
        <taxon>Cyanophyceae</taxon>
        <taxon>Nostocales</taxon>
        <taxon>Scytonemataceae</taxon>
        <taxon>Scytonema</taxon>
    </lineage>
</organism>
<evidence type="ECO:0000313" key="2">
    <source>
        <dbReference type="Proteomes" id="UP001628874"/>
    </source>
</evidence>
<evidence type="ECO:0008006" key="3">
    <source>
        <dbReference type="Google" id="ProtNLM"/>
    </source>
</evidence>
<keyword evidence="2" id="KW-1185">Reference proteome</keyword>
<dbReference type="Proteomes" id="UP001628874">
    <property type="component" value="Unassembled WGS sequence"/>
</dbReference>
<gene>
    <name evidence="1" type="ORF">AB0759_34510</name>
</gene>
<reference evidence="1 2" key="1">
    <citation type="submission" date="2024-07" db="EMBL/GenBank/DDBJ databases">
        <authorList>
            <person name="Tripathy S."/>
        </authorList>
    </citation>
    <scope>NUCLEOTIDE SEQUENCE [LARGE SCALE GENOMIC DNA]</scope>
    <source>
        <strain evidence="1 2">VB-61278_2</strain>
    </source>
</reference>
<proteinExistence type="predicted"/>
<sequence>MAPLSINSHLLGQLKSGLDACAQVLTDTLTSDTGAKPQAR</sequence>
<accession>A0ABW8WXP8</accession>
<evidence type="ECO:0000313" key="1">
    <source>
        <dbReference type="EMBL" id="MFL9465720.1"/>
    </source>
</evidence>
<dbReference type="RefSeq" id="WP_272900254.1">
    <property type="nucleotide sequence ID" value="NZ_JBFQGM010000018.1"/>
</dbReference>
<name>A0ABW8WXP8_9CYAN</name>